<dbReference type="EnsemblPlants" id="EMT00685">
    <property type="protein sequence ID" value="EMT00685"/>
    <property type="gene ID" value="F775_11285"/>
</dbReference>
<dbReference type="InterPro" id="IPR056594">
    <property type="entry name" value="AT5G49610-like_b-prop"/>
</dbReference>
<sequence>MAYANSTQFLPHNDMRILQLPLDNHVRNFAHAPPIGLFLDINGAATPSFAPLRRSDPDVTAALRRGDFFLTSLPVNDDAYTSWGVTDCRDGYVLLWNKMVKPPVVAAVNPMTWAVDIIPVPCDVWAGRSGRRRNFAFLGFHLLSTDEKPSSFRVVCVCADKQRVRVAVFSPETRDWVVHPWVYIGGDNSLKSSTGTLVGGCVYWPFHGKGRMIRVNATTMDFSIVDLPLQMKVDGSNFRAGETKDGRLCIVYASDDFLLHVWTRSVNADGIEIWVLQNIISLSVKIDRIIGKRALGLQARLTVVQVRCGYVYLSMTCMTPVGTLHCRFFSLSLETTDLELLVEGCFDDRPCPYIMAWPSCLVGDDGSTGHEVEGSH</sequence>
<feature type="domain" description="F-box protein AT5G49610-like beta-propeller" evidence="1">
    <location>
        <begin position="85"/>
        <end position="320"/>
    </location>
</feature>
<accession>N1QPX7</accession>
<organism evidence="2">
    <name type="scientific">Aegilops tauschii</name>
    <name type="common">Tausch's goatgrass</name>
    <name type="synonym">Aegilops squarrosa</name>
    <dbReference type="NCBI Taxonomy" id="37682"/>
    <lineage>
        <taxon>Eukaryota</taxon>
        <taxon>Viridiplantae</taxon>
        <taxon>Streptophyta</taxon>
        <taxon>Embryophyta</taxon>
        <taxon>Tracheophyta</taxon>
        <taxon>Spermatophyta</taxon>
        <taxon>Magnoliopsida</taxon>
        <taxon>Liliopsida</taxon>
        <taxon>Poales</taxon>
        <taxon>Poaceae</taxon>
        <taxon>BOP clade</taxon>
        <taxon>Pooideae</taxon>
        <taxon>Triticodae</taxon>
        <taxon>Triticeae</taxon>
        <taxon>Triticinae</taxon>
        <taxon>Aegilops</taxon>
    </lineage>
</organism>
<name>N1QPX7_AEGTA</name>
<protein>
    <recommendedName>
        <fullName evidence="1">F-box protein AT5G49610-like beta-propeller domain-containing protein</fullName>
    </recommendedName>
</protein>
<reference evidence="2" key="1">
    <citation type="submission" date="2015-06" db="UniProtKB">
        <authorList>
            <consortium name="EnsemblPlants"/>
        </authorList>
    </citation>
    <scope>IDENTIFICATION</scope>
</reference>
<proteinExistence type="predicted"/>
<dbReference type="PANTHER" id="PTHR33207">
    <property type="entry name" value="F-BOX DOMAIN CONTAINING PROTEIN-RELATED"/>
    <property type="match status" value="1"/>
</dbReference>
<evidence type="ECO:0000259" key="1">
    <source>
        <dbReference type="Pfam" id="PF23635"/>
    </source>
</evidence>
<evidence type="ECO:0000313" key="2">
    <source>
        <dbReference type="EnsemblPlants" id="EMT00685"/>
    </source>
</evidence>
<dbReference type="AlphaFoldDB" id="N1QPX7"/>
<dbReference type="Pfam" id="PF23635">
    <property type="entry name" value="Beta-prop_AT5G49610-like"/>
    <property type="match status" value="1"/>
</dbReference>